<dbReference type="EMBL" id="FNAK01000002">
    <property type="protein sequence ID" value="SDD65593.1"/>
    <property type="molecule type" value="Genomic_DNA"/>
</dbReference>
<feature type="transmembrane region" description="Helical" evidence="2">
    <location>
        <begin position="29"/>
        <end position="53"/>
    </location>
</feature>
<gene>
    <name evidence="3" type="ORF">SAMN04488071_1118</name>
</gene>
<feature type="region of interest" description="Disordered" evidence="1">
    <location>
        <begin position="1"/>
        <end position="25"/>
    </location>
</feature>
<protein>
    <submittedName>
        <fullName evidence="3">Aspartyl protease family protein</fullName>
    </submittedName>
</protein>
<dbReference type="NCBIfam" id="TIGR02281">
    <property type="entry name" value="clan_AA_DTGA"/>
    <property type="match status" value="1"/>
</dbReference>
<feature type="transmembrane region" description="Helical" evidence="2">
    <location>
        <begin position="59"/>
        <end position="77"/>
    </location>
</feature>
<name>A0A1G6WIR1_9PROT</name>
<evidence type="ECO:0000313" key="4">
    <source>
        <dbReference type="Proteomes" id="UP000183685"/>
    </source>
</evidence>
<accession>A0A1G6WIR1</accession>
<evidence type="ECO:0000256" key="1">
    <source>
        <dbReference type="SAM" id="MobiDB-lite"/>
    </source>
</evidence>
<dbReference type="Proteomes" id="UP000183685">
    <property type="component" value="Unassembled WGS sequence"/>
</dbReference>
<keyword evidence="2" id="KW-0812">Transmembrane</keyword>
<sequence>MTQNPWQVPDHDKDQPPGNRRPKGQPSPVLRLLVFLAGMALLLFGLSLAFPTTSMVDPYLVRGLIIILIFGGAAAFWSRSSIMRLAKMAGLWALIIASIAVFYLYRSDLGSRFMSAIDPSGVVSTEEGLMVHRSRDGHFWMKARLNGVEVRFMVDTGASNVVLSPDDARRVGINTGILDYSGRASTANGVVSYARATISTLGLGDETFYDVPVTINGSDMDGSLLGMTVLKEFSSIEFRGDMMILRP</sequence>
<dbReference type="SUPFAM" id="SSF50630">
    <property type="entry name" value="Acid proteases"/>
    <property type="match status" value="1"/>
</dbReference>
<keyword evidence="3" id="KW-0378">Hydrolase</keyword>
<dbReference type="AlphaFoldDB" id="A0A1G6WIR1"/>
<organism evidence="3 4">
    <name type="scientific">Kordiimonas lacus</name>
    <dbReference type="NCBI Taxonomy" id="637679"/>
    <lineage>
        <taxon>Bacteria</taxon>
        <taxon>Pseudomonadati</taxon>
        <taxon>Pseudomonadota</taxon>
        <taxon>Alphaproteobacteria</taxon>
        <taxon>Kordiimonadales</taxon>
        <taxon>Kordiimonadaceae</taxon>
        <taxon>Kordiimonas</taxon>
    </lineage>
</organism>
<evidence type="ECO:0000313" key="3">
    <source>
        <dbReference type="EMBL" id="SDD65593.1"/>
    </source>
</evidence>
<dbReference type="InterPro" id="IPR034122">
    <property type="entry name" value="Retropepsin-like_bacterial"/>
</dbReference>
<keyword evidence="4" id="KW-1185">Reference proteome</keyword>
<dbReference type="OrthoDB" id="7595324at2"/>
<dbReference type="GO" id="GO:0008233">
    <property type="term" value="F:peptidase activity"/>
    <property type="evidence" value="ECO:0007669"/>
    <property type="project" value="UniProtKB-KW"/>
</dbReference>
<keyword evidence="2" id="KW-1133">Transmembrane helix</keyword>
<feature type="transmembrane region" description="Helical" evidence="2">
    <location>
        <begin position="89"/>
        <end position="105"/>
    </location>
</feature>
<dbReference type="RefSeq" id="WP_068306229.1">
    <property type="nucleotide sequence ID" value="NZ_FNAK01000002.1"/>
</dbReference>
<reference evidence="3 4" key="1">
    <citation type="submission" date="2016-10" db="EMBL/GenBank/DDBJ databases">
        <authorList>
            <person name="de Groot N.N."/>
        </authorList>
    </citation>
    <scope>NUCLEOTIDE SEQUENCE [LARGE SCALE GENOMIC DNA]</scope>
    <source>
        <strain evidence="3 4">CGMCC 1.9109</strain>
    </source>
</reference>
<dbReference type="InterPro" id="IPR021109">
    <property type="entry name" value="Peptidase_aspartic_dom_sf"/>
</dbReference>
<evidence type="ECO:0000256" key="2">
    <source>
        <dbReference type="SAM" id="Phobius"/>
    </source>
</evidence>
<dbReference type="InterPro" id="IPR011969">
    <property type="entry name" value="Clan_AA_Asp_peptidase_C"/>
</dbReference>
<dbReference type="CDD" id="cd05483">
    <property type="entry name" value="retropepsin_like_bacteria"/>
    <property type="match status" value="1"/>
</dbReference>
<dbReference type="Gene3D" id="2.40.70.10">
    <property type="entry name" value="Acid Proteases"/>
    <property type="match status" value="1"/>
</dbReference>
<dbReference type="GO" id="GO:0006508">
    <property type="term" value="P:proteolysis"/>
    <property type="evidence" value="ECO:0007669"/>
    <property type="project" value="UniProtKB-KW"/>
</dbReference>
<proteinExistence type="predicted"/>
<keyword evidence="3" id="KW-0645">Protease</keyword>
<dbReference type="Pfam" id="PF13975">
    <property type="entry name" value="gag-asp_proteas"/>
    <property type="match status" value="1"/>
</dbReference>
<dbReference type="STRING" id="637679.GCA_001550055_02833"/>
<keyword evidence="2" id="KW-0472">Membrane</keyword>